<dbReference type="STRING" id="1206466.K0KGB8"/>
<dbReference type="PANTHER" id="PTHR13034:SF2">
    <property type="entry name" value="DYNACTIN SUBUNIT 4"/>
    <property type="match status" value="1"/>
</dbReference>
<evidence type="ECO:0000256" key="4">
    <source>
        <dbReference type="ARBA" id="ARBA00022490"/>
    </source>
</evidence>
<evidence type="ECO:0000313" key="15">
    <source>
        <dbReference type="Proteomes" id="UP000009328"/>
    </source>
</evidence>
<dbReference type="EMBL" id="CAIF01000111">
    <property type="protein sequence ID" value="CCH44205.1"/>
    <property type="molecule type" value="Genomic_DNA"/>
</dbReference>
<dbReference type="eggNOG" id="KOG3896">
    <property type="taxonomic scope" value="Eukaryota"/>
</dbReference>
<name>K0KGB8_WICCF</name>
<comment type="subcellular location">
    <subcellularLocation>
        <location evidence="1">Cytoplasm</location>
        <location evidence="1">Cytoskeleton</location>
        <location evidence="1">Microtubule organizing center</location>
        <location evidence="1">Centrosome</location>
    </subcellularLocation>
    <subcellularLocation>
        <location evidence="2">Cytoplasm</location>
        <location evidence="2">Cytoskeleton</location>
        <location evidence="2">Stress fiber</location>
    </subcellularLocation>
    <subcellularLocation>
        <location evidence="3">Cytoplasm</location>
        <location evidence="3">Myofibril</location>
    </subcellularLocation>
</comment>
<keyword evidence="5" id="KW-1017">Isopeptide bond</keyword>
<dbReference type="InterPro" id="IPR008603">
    <property type="entry name" value="DCTN4"/>
</dbReference>
<sequence>MTVSIFCPCSEPIDIGHEIDPSALQLDSFPQTIIDLNTHHLLSNLNYCEHCQSIKCRKCIEPEVILKYCPKCLVEMKPDYSSCSKNCFDCPICNSNVSIHIQSPKIKNYKLKCLNSKCQWSWETGELEKSRALSRVAKSQINQTDEMQKFSKLELFYIQRKQILQGNFQIPKNITMEMINLKLNDNKPMDLEKYLQRDSITKLNQNLDQSSMTYLKNQHSNDSIINYKQSMKSIIPPKDKTIKIPPISTKLSIKTSKRCKACRNSLMKPDKEITSSKFYKLSNAIDYLPTIQIHNLENLPNRFLLSFQNPQSVKMEITISSYSSIPTTNHKVHLPITEILLDSKPDSSKNLENFVKSIPTVMLTRETKISRVELMNRSKYNFEYDVKEQGINWCCLPINIEFNSNELDKKIPIFITVKTEFYGLGYWAILDIEE</sequence>
<comment type="subunit">
    <text evidence="13">Subunit of dynactin, a multiprotein complex part of a tripartite complex with dynein and a adapter, such as BICDL1, BICD2 or HOOK3. The dynactin complex is built around ACTR1A/ACTB filament and consists of an actin-related filament composed of a shoulder domain, a pointed end and a barbed end. Its length is defined by its flexible shoulder domain. The soulder is composed of 2 DCTN1 subunits, 4 DCTN2 and 2 DCTN3. The 4 DCNT2 (via N-terminus) bind the ACTR1A filament and act as molecular rulers to determine the length. The pointed end is important for binding dynein-dynactin cargo adapters. Consists of 4 subunits: ACTR10, DCNT4, DCTN5 and DCTN6. The barbed end is composed of a CAPZA1:CAPZB heterodimers, which binds ACTR1A/ACTB filament and dynactin and stabilizes dynactin. Interacts with ATP7B, but not ATP7A, in a copper-dependent manner. Interacts with ANK2; this interaction is required for localization at costameres. Interacts with N4BP2L1.</text>
</comment>
<keyword evidence="8" id="KW-0007">Acetylation</keyword>
<evidence type="ECO:0000256" key="3">
    <source>
        <dbReference type="ARBA" id="ARBA00004657"/>
    </source>
</evidence>
<protein>
    <recommendedName>
        <fullName evidence="12">Dynactin subunit 4</fullName>
    </recommendedName>
</protein>
<evidence type="ECO:0000313" key="14">
    <source>
        <dbReference type="EMBL" id="CCH44205.1"/>
    </source>
</evidence>
<dbReference type="InParanoid" id="K0KGB8"/>
<dbReference type="GO" id="GO:0001725">
    <property type="term" value="C:stress fiber"/>
    <property type="evidence" value="ECO:0007669"/>
    <property type="project" value="UniProtKB-SubCell"/>
</dbReference>
<evidence type="ECO:0000256" key="8">
    <source>
        <dbReference type="ARBA" id="ARBA00022990"/>
    </source>
</evidence>
<keyword evidence="15" id="KW-1185">Reference proteome</keyword>
<comment type="similarity">
    <text evidence="11">Belongs to the dynactin subunit 4 family.</text>
</comment>
<evidence type="ECO:0000256" key="1">
    <source>
        <dbReference type="ARBA" id="ARBA00004300"/>
    </source>
</evidence>
<gene>
    <name evidence="14" type="ORF">BN7_3764</name>
</gene>
<organism evidence="14 15">
    <name type="scientific">Wickerhamomyces ciferrii (strain ATCC 14091 / BCRC 22168 / CBS 111 / JCM 3599 / NBRC 0793 / NRRL Y-1031 F-60-10)</name>
    <name type="common">Yeast</name>
    <name type="synonym">Pichia ciferrii</name>
    <dbReference type="NCBI Taxonomy" id="1206466"/>
    <lineage>
        <taxon>Eukaryota</taxon>
        <taxon>Fungi</taxon>
        <taxon>Dikarya</taxon>
        <taxon>Ascomycota</taxon>
        <taxon>Saccharomycotina</taxon>
        <taxon>Saccharomycetes</taxon>
        <taxon>Phaffomycetales</taxon>
        <taxon>Wickerhamomycetaceae</taxon>
        <taxon>Wickerhamomyces</taxon>
    </lineage>
</organism>
<accession>K0KGB8</accession>
<evidence type="ECO:0000256" key="13">
    <source>
        <dbReference type="ARBA" id="ARBA00093507"/>
    </source>
</evidence>
<evidence type="ECO:0000256" key="5">
    <source>
        <dbReference type="ARBA" id="ARBA00022499"/>
    </source>
</evidence>
<evidence type="ECO:0000256" key="10">
    <source>
        <dbReference type="ARBA" id="ARBA00023212"/>
    </source>
</evidence>
<keyword evidence="10" id="KW-0206">Cytoskeleton</keyword>
<evidence type="ECO:0000256" key="6">
    <source>
        <dbReference type="ARBA" id="ARBA00022553"/>
    </source>
</evidence>
<proteinExistence type="inferred from homology"/>
<keyword evidence="4" id="KW-0963">Cytoplasm</keyword>
<dbReference type="PANTHER" id="PTHR13034">
    <property type="entry name" value="DYNACTIN P62 SUBUNIT"/>
    <property type="match status" value="1"/>
</dbReference>
<dbReference type="HOGENOM" id="CLU_051239_0_0_1"/>
<evidence type="ECO:0000256" key="9">
    <source>
        <dbReference type="ARBA" id="ARBA00023054"/>
    </source>
</evidence>
<evidence type="ECO:0000256" key="7">
    <source>
        <dbReference type="ARBA" id="ARBA00022843"/>
    </source>
</evidence>
<dbReference type="GO" id="GO:0005869">
    <property type="term" value="C:dynactin complex"/>
    <property type="evidence" value="ECO:0007669"/>
    <property type="project" value="InterPro"/>
</dbReference>
<evidence type="ECO:0000256" key="11">
    <source>
        <dbReference type="ARBA" id="ARBA00034776"/>
    </source>
</evidence>
<keyword evidence="6" id="KW-0597">Phosphoprotein</keyword>
<evidence type="ECO:0000256" key="2">
    <source>
        <dbReference type="ARBA" id="ARBA00004529"/>
    </source>
</evidence>
<keyword evidence="9" id="KW-0175">Coiled coil</keyword>
<reference evidence="14 15" key="1">
    <citation type="journal article" date="2012" name="Eukaryot. Cell">
        <title>Draft genome sequence of Wickerhamomyces ciferrii NRRL Y-1031 F-60-10.</title>
        <authorList>
            <person name="Schneider J."/>
            <person name="Andrea H."/>
            <person name="Blom J."/>
            <person name="Jaenicke S."/>
            <person name="Ruckert C."/>
            <person name="Schorsch C."/>
            <person name="Szczepanowski R."/>
            <person name="Farwick M."/>
            <person name="Goesmann A."/>
            <person name="Puhler A."/>
            <person name="Schaffer S."/>
            <person name="Tauch A."/>
            <person name="Kohler T."/>
            <person name="Brinkrolf K."/>
        </authorList>
    </citation>
    <scope>NUCLEOTIDE SEQUENCE [LARGE SCALE GENOMIC DNA]</scope>
    <source>
        <strain evidence="15">ATCC 14091 / BCRC 22168 / CBS 111 / JCM 3599 / NBRC 0793 / NRRL Y-1031 F-60-10</strain>
    </source>
</reference>
<dbReference type="AlphaFoldDB" id="K0KGB8"/>
<keyword evidence="7" id="KW-0832">Ubl conjugation</keyword>
<evidence type="ECO:0000256" key="12">
    <source>
        <dbReference type="ARBA" id="ARBA00034864"/>
    </source>
</evidence>
<comment type="caution">
    <text evidence="14">The sequence shown here is derived from an EMBL/GenBank/DDBJ whole genome shotgun (WGS) entry which is preliminary data.</text>
</comment>
<dbReference type="Pfam" id="PF05502">
    <property type="entry name" value="Dynactin_p62"/>
    <property type="match status" value="2"/>
</dbReference>
<dbReference type="Proteomes" id="UP000009328">
    <property type="component" value="Unassembled WGS sequence"/>
</dbReference>